<evidence type="ECO:0000256" key="1">
    <source>
        <dbReference type="SAM" id="MobiDB-lite"/>
    </source>
</evidence>
<keyword evidence="3" id="KW-1185">Reference proteome</keyword>
<proteinExistence type="predicted"/>
<dbReference type="EMBL" id="CADCXU010012714">
    <property type="protein sequence ID" value="CAB0002608.1"/>
    <property type="molecule type" value="Genomic_DNA"/>
</dbReference>
<evidence type="ECO:0000313" key="2">
    <source>
        <dbReference type="EMBL" id="CAB0002608.1"/>
    </source>
</evidence>
<protein>
    <submittedName>
        <fullName evidence="2">Uncharacterized protein</fullName>
    </submittedName>
</protein>
<name>A0A6H5GI74_9HEMI</name>
<gene>
    <name evidence="2" type="ORF">NTEN_LOCUS8395</name>
</gene>
<feature type="non-terminal residue" evidence="2">
    <location>
        <position position="1"/>
    </location>
</feature>
<dbReference type="Proteomes" id="UP000479000">
    <property type="component" value="Unassembled WGS sequence"/>
</dbReference>
<dbReference type="AlphaFoldDB" id="A0A6H5GI74"/>
<feature type="region of interest" description="Disordered" evidence="1">
    <location>
        <begin position="83"/>
        <end position="107"/>
    </location>
</feature>
<reference evidence="2 3" key="1">
    <citation type="submission" date="2020-02" db="EMBL/GenBank/DDBJ databases">
        <authorList>
            <person name="Ferguson B K."/>
        </authorList>
    </citation>
    <scope>NUCLEOTIDE SEQUENCE [LARGE SCALE GENOMIC DNA]</scope>
</reference>
<evidence type="ECO:0000313" key="3">
    <source>
        <dbReference type="Proteomes" id="UP000479000"/>
    </source>
</evidence>
<sequence>TLQLITASAAYRVVNRVPAATVFRLAESTNEDGKQHGQGRFQYFHSLCKYGSKNRSYFEFVFDRSRNGTSFSSIVRMIQEDYGTTSSSAPTSIYRWSKKTNQSEKQH</sequence>
<accession>A0A6H5GI74</accession>
<organism evidence="2 3">
    <name type="scientific">Nesidiocoris tenuis</name>
    <dbReference type="NCBI Taxonomy" id="355587"/>
    <lineage>
        <taxon>Eukaryota</taxon>
        <taxon>Metazoa</taxon>
        <taxon>Ecdysozoa</taxon>
        <taxon>Arthropoda</taxon>
        <taxon>Hexapoda</taxon>
        <taxon>Insecta</taxon>
        <taxon>Pterygota</taxon>
        <taxon>Neoptera</taxon>
        <taxon>Paraneoptera</taxon>
        <taxon>Hemiptera</taxon>
        <taxon>Heteroptera</taxon>
        <taxon>Panheteroptera</taxon>
        <taxon>Cimicomorpha</taxon>
        <taxon>Miridae</taxon>
        <taxon>Dicyphina</taxon>
        <taxon>Nesidiocoris</taxon>
    </lineage>
</organism>